<sequence length="139" mass="16108">MKHNTTHTISRLSGEQQQEASRQCVGTWCGIHPEDTPSLICETKHTGIDTILICANPVFHNGVQSGRSEFLALAFEKREIVAQDVENAFQWAMYDTFRSALWRYGYLCGWNEEFYQYAMRKREEQANTSKPARDERGER</sequence>
<comment type="caution">
    <text evidence="1">The sequence shown here is derived from an EMBL/GenBank/DDBJ whole genome shotgun (WGS) entry which is preliminary data.</text>
</comment>
<evidence type="ECO:0000313" key="2">
    <source>
        <dbReference type="Proteomes" id="UP000654345"/>
    </source>
</evidence>
<name>A0ABQ3UR80_9CHLR</name>
<dbReference type="Proteomes" id="UP000654345">
    <property type="component" value="Unassembled WGS sequence"/>
</dbReference>
<accession>A0ABQ3UR80</accession>
<keyword evidence="2" id="KW-1185">Reference proteome</keyword>
<protein>
    <submittedName>
        <fullName evidence="1">Uncharacterized protein</fullName>
    </submittedName>
</protein>
<reference evidence="1 2" key="1">
    <citation type="journal article" date="2021" name="Int. J. Syst. Evol. Microbiol.">
        <title>Reticulibacter mediterranei gen. nov., sp. nov., within the new family Reticulibacteraceae fam. nov., and Ktedonospora formicarum gen. nov., sp. nov., Ktedonobacter robiniae sp. nov., Dictyobacter formicarum sp. nov. and Dictyobacter arantiisoli sp. nov., belonging to the class Ktedonobacteria.</title>
        <authorList>
            <person name="Yabe S."/>
            <person name="Zheng Y."/>
            <person name="Wang C.M."/>
            <person name="Sakai Y."/>
            <person name="Abe K."/>
            <person name="Yokota A."/>
            <person name="Donadio S."/>
            <person name="Cavaletti L."/>
            <person name="Monciardini P."/>
        </authorList>
    </citation>
    <scope>NUCLEOTIDE SEQUENCE [LARGE SCALE GENOMIC DNA]</scope>
    <source>
        <strain evidence="1 2">SOSP1-30</strain>
    </source>
</reference>
<dbReference type="EMBL" id="BNJG01000001">
    <property type="protein sequence ID" value="GHO55303.1"/>
    <property type="molecule type" value="Genomic_DNA"/>
</dbReference>
<gene>
    <name evidence="1" type="ORF">KSB_37780</name>
</gene>
<dbReference type="RefSeq" id="WP_201371904.1">
    <property type="nucleotide sequence ID" value="NZ_BNJG01000001.1"/>
</dbReference>
<evidence type="ECO:0000313" key="1">
    <source>
        <dbReference type="EMBL" id="GHO55303.1"/>
    </source>
</evidence>
<proteinExistence type="predicted"/>
<organism evidence="1 2">
    <name type="scientific">Ktedonobacter robiniae</name>
    <dbReference type="NCBI Taxonomy" id="2778365"/>
    <lineage>
        <taxon>Bacteria</taxon>
        <taxon>Bacillati</taxon>
        <taxon>Chloroflexota</taxon>
        <taxon>Ktedonobacteria</taxon>
        <taxon>Ktedonobacterales</taxon>
        <taxon>Ktedonobacteraceae</taxon>
        <taxon>Ktedonobacter</taxon>
    </lineage>
</organism>